<feature type="domain" description="3-hydroxyacyl-CoA dehydrogenase C-terminal" evidence="13">
    <location>
        <begin position="482"/>
        <end position="574"/>
    </location>
</feature>
<dbReference type="CDD" id="cd06558">
    <property type="entry name" value="crotonase-like"/>
    <property type="match status" value="1"/>
</dbReference>
<dbReference type="Pfam" id="PF02737">
    <property type="entry name" value="3HCDH_N"/>
    <property type="match status" value="1"/>
</dbReference>
<evidence type="ECO:0000256" key="12">
    <source>
        <dbReference type="ARBA" id="ARBA00049556"/>
    </source>
</evidence>
<dbReference type="FunFam" id="3.40.50.720:FF:000009">
    <property type="entry name" value="Fatty oxidation complex, alpha subunit"/>
    <property type="match status" value="1"/>
</dbReference>
<dbReference type="Pfam" id="PF00725">
    <property type="entry name" value="3HCDH"/>
    <property type="match status" value="2"/>
</dbReference>
<evidence type="ECO:0000256" key="1">
    <source>
        <dbReference type="ARBA" id="ARBA00004275"/>
    </source>
</evidence>
<keyword evidence="10" id="KW-0456">Lyase</keyword>
<feature type="domain" description="3-hydroxyacyl-CoA dehydrogenase NAD binding" evidence="14">
    <location>
        <begin position="301"/>
        <end position="477"/>
    </location>
</feature>
<dbReference type="OrthoDB" id="5287258at2"/>
<keyword evidence="8" id="KW-0576">Peroxisome</keyword>
<evidence type="ECO:0000256" key="9">
    <source>
        <dbReference type="ARBA" id="ARBA00023235"/>
    </source>
</evidence>
<dbReference type="GO" id="GO:0070403">
    <property type="term" value="F:NAD+ binding"/>
    <property type="evidence" value="ECO:0007669"/>
    <property type="project" value="InterPro"/>
</dbReference>
<comment type="caution">
    <text evidence="15">The sequence shown here is derived from an EMBL/GenBank/DDBJ whole genome shotgun (WGS) entry which is preliminary data.</text>
</comment>
<keyword evidence="3" id="KW-0276">Fatty acid metabolism</keyword>
<accession>A0A2N7WL37</accession>
<dbReference type="GO" id="GO:0006635">
    <property type="term" value="P:fatty acid beta-oxidation"/>
    <property type="evidence" value="ECO:0007669"/>
    <property type="project" value="UniProtKB-UniPathway"/>
</dbReference>
<dbReference type="InterPro" id="IPR036291">
    <property type="entry name" value="NAD(P)-bd_dom_sf"/>
</dbReference>
<comment type="pathway">
    <text evidence="2">Lipid metabolism; fatty acid beta-oxidation.</text>
</comment>
<comment type="catalytic activity">
    <reaction evidence="12">
        <text>a (3S)-3-hydroxyacyl-CoA + NAD(+) = a 3-oxoacyl-CoA + NADH + H(+)</text>
        <dbReference type="Rhea" id="RHEA:22432"/>
        <dbReference type="ChEBI" id="CHEBI:15378"/>
        <dbReference type="ChEBI" id="CHEBI:57318"/>
        <dbReference type="ChEBI" id="CHEBI:57540"/>
        <dbReference type="ChEBI" id="CHEBI:57945"/>
        <dbReference type="ChEBI" id="CHEBI:90726"/>
        <dbReference type="EC" id="1.1.1.35"/>
    </reaction>
</comment>
<evidence type="ECO:0000256" key="10">
    <source>
        <dbReference type="ARBA" id="ARBA00023239"/>
    </source>
</evidence>
<evidence type="ECO:0000256" key="8">
    <source>
        <dbReference type="ARBA" id="ARBA00023140"/>
    </source>
</evidence>
<dbReference type="RefSeq" id="WP_083925582.1">
    <property type="nucleotide sequence ID" value="NZ_KB890169.1"/>
</dbReference>
<keyword evidence="5" id="KW-0560">Oxidoreductase</keyword>
<sequence length="693" mass="74821">MDTLTNAASKQRTESVRIEKRGNVGYLVIDNPPVNASSVDVRRGVLEGLKLFEADASLMGVVIIGGGNTFIAGSDIREFDAPIEAPSLPEVNRAIESSPLPVVAAIHGTALGGGFELALACDGRVAMSSALVGLPEVSLGMIPGAGGTQRVAFITGKATAIEVVTSSRRLSAAEALHLGLIDHMVDDDLPQAAEACLTSLRRKKCRVRDRQVPDSTDKQLEMATETALRLRKALPHVQQAIDAVNMAGVVSFDEALSRERSVFEALRTSSEARAYRHLFFSERACLRSGSGGRSVGANIRKIGVVGAGTMGVGIAGCFADAGFEVSLYDANRDALQAALGKLEDIYATQVLRKAITDGEKHDRISRVRLVEDLSGLGDVDLAIEAVFEDFDVKLDVMQRLNEVLSDHAVLASNTSYLDLNSLAHRAGRPARTVGLHFFSPAQTMRLLEIVETKHTSQEIVDAAVTLARKLGKVPVVARVAEGFIGNRIYAAYRKQCEYMIEEGALPEQVDAALEEFGFAMGPFAVADLSGLDIAWKMRQRLNAASKPQRYVTIPDALCEAARFGRKTGAGWYMYKPQSRRGVPDPVVHSIIAVEREKKGIKARKLGKQEIVERAMAAIVNEAVRVLEEGTARRASDIDIVLVHGYGFPRYLGGPLWWAQQLGMDKLSEIMTRLETASGADFVAGDITKIFAQA</sequence>
<dbReference type="GO" id="GO:0003857">
    <property type="term" value="F:(3S)-3-hydroxyacyl-CoA dehydrogenase (NAD+) activity"/>
    <property type="evidence" value="ECO:0007669"/>
    <property type="project" value="UniProtKB-EC"/>
</dbReference>
<dbReference type="STRING" id="863227.GCA_000373005_01616"/>
<dbReference type="PANTHER" id="PTHR23309">
    <property type="entry name" value="3-HYDROXYACYL-COA DEHYROGENASE"/>
    <property type="match status" value="1"/>
</dbReference>
<dbReference type="SUPFAM" id="SSF48179">
    <property type="entry name" value="6-phosphogluconate dehydrogenase C-terminal domain-like"/>
    <property type="match status" value="2"/>
</dbReference>
<dbReference type="Proteomes" id="UP000235777">
    <property type="component" value="Unassembled WGS sequence"/>
</dbReference>
<dbReference type="InterPro" id="IPR006176">
    <property type="entry name" value="3-OHacyl-CoA_DH_NAD-bd"/>
</dbReference>
<evidence type="ECO:0000256" key="5">
    <source>
        <dbReference type="ARBA" id="ARBA00023002"/>
    </source>
</evidence>
<dbReference type="InterPro" id="IPR006108">
    <property type="entry name" value="3HC_DH_C"/>
</dbReference>
<evidence type="ECO:0000256" key="4">
    <source>
        <dbReference type="ARBA" id="ARBA00022963"/>
    </source>
</evidence>
<evidence type="ECO:0000256" key="11">
    <source>
        <dbReference type="ARBA" id="ARBA00023268"/>
    </source>
</evidence>
<keyword evidence="4" id="KW-0442">Lipid degradation</keyword>
<dbReference type="InterPro" id="IPR001753">
    <property type="entry name" value="Enoyl-CoA_hydra/iso"/>
</dbReference>
<dbReference type="InterPro" id="IPR029045">
    <property type="entry name" value="ClpP/crotonase-like_dom_sf"/>
</dbReference>
<dbReference type="InterPro" id="IPR008927">
    <property type="entry name" value="6-PGluconate_DH-like_C_sf"/>
</dbReference>
<dbReference type="GO" id="GO:0004300">
    <property type="term" value="F:enoyl-CoA hydratase activity"/>
    <property type="evidence" value="ECO:0007669"/>
    <property type="project" value="UniProtKB-ARBA"/>
</dbReference>
<evidence type="ECO:0000259" key="13">
    <source>
        <dbReference type="Pfam" id="PF00725"/>
    </source>
</evidence>
<dbReference type="PANTHER" id="PTHR23309:SF51">
    <property type="entry name" value="3-HYDROXYACYL-COA DEHYDROGENASE-RELATED"/>
    <property type="match status" value="1"/>
</dbReference>
<evidence type="ECO:0000313" key="16">
    <source>
        <dbReference type="Proteomes" id="UP000235777"/>
    </source>
</evidence>
<keyword evidence="9" id="KW-0413">Isomerase</keyword>
<keyword evidence="11" id="KW-0511">Multifunctional enzyme</keyword>
<evidence type="ECO:0000256" key="2">
    <source>
        <dbReference type="ARBA" id="ARBA00005005"/>
    </source>
</evidence>
<dbReference type="FunFam" id="1.10.1040.50:FF:000006">
    <property type="entry name" value="Peroxisomal bifunctional enzyme"/>
    <property type="match status" value="1"/>
</dbReference>
<dbReference type="Pfam" id="PF00378">
    <property type="entry name" value="ECH_1"/>
    <property type="match status" value="1"/>
</dbReference>
<evidence type="ECO:0000259" key="14">
    <source>
        <dbReference type="Pfam" id="PF02737"/>
    </source>
</evidence>
<dbReference type="Gene3D" id="3.90.226.10">
    <property type="entry name" value="2-enoyl-CoA Hydratase, Chain A, domain 1"/>
    <property type="match status" value="1"/>
</dbReference>
<feature type="domain" description="3-hydroxyacyl-CoA dehydrogenase C-terminal" evidence="13">
    <location>
        <begin position="610"/>
        <end position="680"/>
    </location>
</feature>
<keyword evidence="6" id="KW-0520">NAD</keyword>
<protein>
    <submittedName>
        <fullName evidence="15">3-hydroxyacyl-CoA dehydrogenase</fullName>
    </submittedName>
</protein>
<gene>
    <name evidence="15" type="ORF">C0Z20_30285</name>
</gene>
<evidence type="ECO:0000313" key="15">
    <source>
        <dbReference type="EMBL" id="PMS30133.1"/>
    </source>
</evidence>
<dbReference type="GO" id="GO:0016853">
    <property type="term" value="F:isomerase activity"/>
    <property type="evidence" value="ECO:0007669"/>
    <property type="project" value="UniProtKB-KW"/>
</dbReference>
<dbReference type="Gene3D" id="3.40.50.720">
    <property type="entry name" value="NAD(P)-binding Rossmann-like Domain"/>
    <property type="match status" value="1"/>
</dbReference>
<keyword evidence="7" id="KW-0443">Lipid metabolism</keyword>
<proteinExistence type="predicted"/>
<organism evidence="15 16">
    <name type="scientific">Trinickia symbiotica</name>
    <dbReference type="NCBI Taxonomy" id="863227"/>
    <lineage>
        <taxon>Bacteria</taxon>
        <taxon>Pseudomonadati</taxon>
        <taxon>Pseudomonadota</taxon>
        <taxon>Betaproteobacteria</taxon>
        <taxon>Burkholderiales</taxon>
        <taxon>Burkholderiaceae</taxon>
        <taxon>Trinickia</taxon>
    </lineage>
</organism>
<reference evidence="15 16" key="1">
    <citation type="submission" date="2018-01" db="EMBL/GenBank/DDBJ databases">
        <title>Whole genome analyses suggest that Burkholderia sensu lato contains two further novel genera in the rhizoxinica-symbiotica group Mycetohabitans gen. nov., and Trinickia gen. nov.: implications for the evolution of diazotrophy and nodulation in the Burkholderiaceae.</title>
        <authorList>
            <person name="Estrada-de los Santos P."/>
            <person name="Palmer M."/>
            <person name="Chavez-Ramirez B."/>
            <person name="Beukes C."/>
            <person name="Steenkamp E.T."/>
            <person name="Hirsch A.M."/>
            <person name="Manyaka P."/>
            <person name="Maluk M."/>
            <person name="Lafos M."/>
            <person name="Crook M."/>
            <person name="Gross E."/>
            <person name="Simon M.F."/>
            <person name="Bueno dos Reis Junior F."/>
            <person name="Poole P.S."/>
            <person name="Venter S.N."/>
            <person name="James E.K."/>
        </authorList>
    </citation>
    <scope>NUCLEOTIDE SEQUENCE [LARGE SCALE GENOMIC DNA]</scope>
    <source>
        <strain evidence="15 16">JPY 581</strain>
    </source>
</reference>
<dbReference type="UniPathway" id="UPA00659"/>
<evidence type="ECO:0000256" key="6">
    <source>
        <dbReference type="ARBA" id="ARBA00023027"/>
    </source>
</evidence>
<comment type="subcellular location">
    <subcellularLocation>
        <location evidence="1">Peroxisome</location>
    </subcellularLocation>
</comment>
<name>A0A2N7WL37_9BURK</name>
<dbReference type="AlphaFoldDB" id="A0A2N7WL37"/>
<dbReference type="SUPFAM" id="SSF51735">
    <property type="entry name" value="NAD(P)-binding Rossmann-fold domains"/>
    <property type="match status" value="1"/>
</dbReference>
<evidence type="ECO:0000256" key="3">
    <source>
        <dbReference type="ARBA" id="ARBA00022832"/>
    </source>
</evidence>
<keyword evidence="16" id="KW-1185">Reference proteome</keyword>
<dbReference type="SUPFAM" id="SSF52096">
    <property type="entry name" value="ClpP/crotonase"/>
    <property type="match status" value="1"/>
</dbReference>
<dbReference type="Gene3D" id="1.10.1040.50">
    <property type="match status" value="1"/>
</dbReference>
<evidence type="ECO:0000256" key="7">
    <source>
        <dbReference type="ARBA" id="ARBA00023098"/>
    </source>
</evidence>
<dbReference type="EMBL" id="PNYC01000034">
    <property type="protein sequence ID" value="PMS30133.1"/>
    <property type="molecule type" value="Genomic_DNA"/>
</dbReference>